<dbReference type="OrthoDB" id="2623008at2"/>
<evidence type="ECO:0000313" key="3">
    <source>
        <dbReference type="Proteomes" id="UP000215059"/>
    </source>
</evidence>
<organism evidence="2 3">
    <name type="scientific">Fictibacillus aquaticus</name>
    <dbReference type="NCBI Taxonomy" id="2021314"/>
    <lineage>
        <taxon>Bacteria</taxon>
        <taxon>Bacillati</taxon>
        <taxon>Bacillota</taxon>
        <taxon>Bacilli</taxon>
        <taxon>Bacillales</taxon>
        <taxon>Fictibacillaceae</taxon>
        <taxon>Fictibacillus</taxon>
    </lineage>
</organism>
<gene>
    <name evidence="2" type="ORF">CGZ90_14495</name>
</gene>
<evidence type="ECO:0000313" key="2">
    <source>
        <dbReference type="EMBL" id="OYD56993.1"/>
    </source>
</evidence>
<keyword evidence="3" id="KW-1185">Reference proteome</keyword>
<dbReference type="EMBL" id="NOII01000007">
    <property type="protein sequence ID" value="OYD56993.1"/>
    <property type="molecule type" value="Genomic_DNA"/>
</dbReference>
<dbReference type="RefSeq" id="WP_094253248.1">
    <property type="nucleotide sequence ID" value="NZ_JBHLXL010000003.1"/>
</dbReference>
<feature type="domain" description="Sublancin immunity protein SunI-like PH" evidence="1">
    <location>
        <begin position="4"/>
        <end position="82"/>
    </location>
</feature>
<proteinExistence type="predicted"/>
<dbReference type="Proteomes" id="UP000215059">
    <property type="component" value="Unassembled WGS sequence"/>
</dbReference>
<sequence>MELFEIKVAKKGEHLLIKWQLSKIEIPLSDITDVVNDDTYAGEEKSAIRIGNPYGNTDRVVIKTLKGTYVLFTSIGGMRDKILSFMAA</sequence>
<comment type="caution">
    <text evidence="2">The sequence shown here is derived from an EMBL/GenBank/DDBJ whole genome shotgun (WGS) entry which is preliminary data.</text>
</comment>
<evidence type="ECO:0000259" key="1">
    <source>
        <dbReference type="Pfam" id="PF23491"/>
    </source>
</evidence>
<dbReference type="AlphaFoldDB" id="A0A235F7H6"/>
<dbReference type="InterPro" id="IPR055365">
    <property type="entry name" value="PH_SunI-like"/>
</dbReference>
<dbReference type="Pfam" id="PF23491">
    <property type="entry name" value="bPH_8"/>
    <property type="match status" value="1"/>
</dbReference>
<protein>
    <recommendedName>
        <fullName evidence="1">Sublancin immunity protein SunI-like PH domain-containing protein</fullName>
    </recommendedName>
</protein>
<name>A0A235F7H6_9BACL</name>
<reference evidence="2 3" key="1">
    <citation type="submission" date="2017-07" db="EMBL/GenBank/DDBJ databases">
        <title>Fictibacillus sp. nov. GDSW-R2A3 Genome sequencing and assembly.</title>
        <authorList>
            <person name="Mayilraj S."/>
        </authorList>
    </citation>
    <scope>NUCLEOTIDE SEQUENCE [LARGE SCALE GENOMIC DNA]</scope>
    <source>
        <strain evidence="2 3">GDSW-R2A3</strain>
    </source>
</reference>
<accession>A0A235F7H6</accession>